<sequence length="63" mass="7007">MAMVVEAFTSDLSILISHIADIESDQSFADELESRIVRIRDVLAHMDTEGSKVTELSSQLLEI</sequence>
<evidence type="ECO:0000313" key="1">
    <source>
        <dbReference type="EnsemblPlants" id="LPERR04G02290.1"/>
    </source>
</evidence>
<reference evidence="1 2" key="1">
    <citation type="submission" date="2012-08" db="EMBL/GenBank/DDBJ databases">
        <title>Oryza genome evolution.</title>
        <authorList>
            <person name="Wing R.A."/>
        </authorList>
    </citation>
    <scope>NUCLEOTIDE SEQUENCE</scope>
</reference>
<reference evidence="1" key="3">
    <citation type="submission" date="2015-04" db="UniProtKB">
        <authorList>
            <consortium name="EnsemblPlants"/>
        </authorList>
    </citation>
    <scope>IDENTIFICATION</scope>
</reference>
<keyword evidence="2" id="KW-1185">Reference proteome</keyword>
<reference evidence="2" key="2">
    <citation type="submission" date="2013-12" db="EMBL/GenBank/DDBJ databases">
        <authorList>
            <person name="Yu Y."/>
            <person name="Lee S."/>
            <person name="de Baynast K."/>
            <person name="Wissotski M."/>
            <person name="Liu L."/>
            <person name="Talag J."/>
            <person name="Goicoechea J."/>
            <person name="Angelova A."/>
            <person name="Jetty R."/>
            <person name="Kudrna D."/>
            <person name="Golser W."/>
            <person name="Rivera L."/>
            <person name="Zhang J."/>
            <person name="Wing R."/>
        </authorList>
    </citation>
    <scope>NUCLEOTIDE SEQUENCE</scope>
</reference>
<dbReference type="Proteomes" id="UP000032180">
    <property type="component" value="Chromosome 4"/>
</dbReference>
<protein>
    <submittedName>
        <fullName evidence="1">Uncharacterized protein</fullName>
    </submittedName>
</protein>
<dbReference type="AlphaFoldDB" id="A0A0D9W2H4"/>
<proteinExistence type="predicted"/>
<dbReference type="HOGENOM" id="CLU_2889010_0_0_1"/>
<accession>A0A0D9W2H4</accession>
<evidence type="ECO:0000313" key="2">
    <source>
        <dbReference type="Proteomes" id="UP000032180"/>
    </source>
</evidence>
<name>A0A0D9W2H4_9ORYZ</name>
<organism evidence="1 2">
    <name type="scientific">Leersia perrieri</name>
    <dbReference type="NCBI Taxonomy" id="77586"/>
    <lineage>
        <taxon>Eukaryota</taxon>
        <taxon>Viridiplantae</taxon>
        <taxon>Streptophyta</taxon>
        <taxon>Embryophyta</taxon>
        <taxon>Tracheophyta</taxon>
        <taxon>Spermatophyta</taxon>
        <taxon>Magnoliopsida</taxon>
        <taxon>Liliopsida</taxon>
        <taxon>Poales</taxon>
        <taxon>Poaceae</taxon>
        <taxon>BOP clade</taxon>
        <taxon>Oryzoideae</taxon>
        <taxon>Oryzeae</taxon>
        <taxon>Oryzinae</taxon>
        <taxon>Leersia</taxon>
    </lineage>
</organism>
<dbReference type="EnsemblPlants" id="LPERR04G02290.1">
    <property type="protein sequence ID" value="LPERR04G02290.1"/>
    <property type="gene ID" value="LPERR04G02290"/>
</dbReference>
<dbReference type="Gramene" id="LPERR04G02290.1">
    <property type="protein sequence ID" value="LPERR04G02290.1"/>
    <property type="gene ID" value="LPERR04G02290"/>
</dbReference>